<dbReference type="EMBL" id="CADCWC010000205">
    <property type="protein sequence ID" value="CAA9535209.1"/>
    <property type="molecule type" value="Genomic_DNA"/>
</dbReference>
<protein>
    <submittedName>
        <fullName evidence="2">Uncharacterized protein</fullName>
    </submittedName>
</protein>
<gene>
    <name evidence="2" type="ORF">AVDCRST_MAG79-1291</name>
</gene>
<evidence type="ECO:0000256" key="1">
    <source>
        <dbReference type="SAM" id="MobiDB-lite"/>
    </source>
</evidence>
<dbReference type="AlphaFoldDB" id="A0A6J4U0C8"/>
<organism evidence="2">
    <name type="scientific">uncultured Thermoleophilia bacterium</name>
    <dbReference type="NCBI Taxonomy" id="1497501"/>
    <lineage>
        <taxon>Bacteria</taxon>
        <taxon>Bacillati</taxon>
        <taxon>Actinomycetota</taxon>
        <taxon>Thermoleophilia</taxon>
        <taxon>environmental samples</taxon>
    </lineage>
</organism>
<feature type="non-terminal residue" evidence="2">
    <location>
        <position position="67"/>
    </location>
</feature>
<feature type="compositionally biased region" description="Low complexity" evidence="1">
    <location>
        <begin position="1"/>
        <end position="14"/>
    </location>
</feature>
<feature type="region of interest" description="Disordered" evidence="1">
    <location>
        <begin position="1"/>
        <end position="67"/>
    </location>
</feature>
<accession>A0A6J4U0C8</accession>
<sequence>WPCSSSSSWRFSPCRGPPRPCSPCGRSWSRPTPSSVAGPCRPPPRASGSRSRRGRPWPRRSPPGWSA</sequence>
<feature type="compositionally biased region" description="Low complexity" evidence="1">
    <location>
        <begin position="22"/>
        <end position="31"/>
    </location>
</feature>
<name>A0A6J4U0C8_9ACTN</name>
<feature type="non-terminal residue" evidence="2">
    <location>
        <position position="1"/>
    </location>
</feature>
<reference evidence="2" key="1">
    <citation type="submission" date="2020-02" db="EMBL/GenBank/DDBJ databases">
        <authorList>
            <person name="Meier V. D."/>
        </authorList>
    </citation>
    <scope>NUCLEOTIDE SEQUENCE</scope>
    <source>
        <strain evidence="2">AVDCRST_MAG79</strain>
    </source>
</reference>
<proteinExistence type="predicted"/>
<evidence type="ECO:0000313" key="2">
    <source>
        <dbReference type="EMBL" id="CAA9535209.1"/>
    </source>
</evidence>